<gene>
    <name evidence="7" type="ORF">ENH_00056490</name>
</gene>
<keyword evidence="1 3" id="KW-0547">Nucleotide-binding</keyword>
<keyword evidence="7" id="KW-0808">Transferase</keyword>
<evidence type="ECO:0000313" key="8">
    <source>
        <dbReference type="Proteomes" id="UP000030754"/>
    </source>
</evidence>
<feature type="chain" id="PRO_5004674236" evidence="5">
    <location>
        <begin position="21"/>
        <end position="667"/>
    </location>
</feature>
<dbReference type="AlphaFoldDB" id="U6N1I9"/>
<feature type="region of interest" description="Disordered" evidence="4">
    <location>
        <begin position="128"/>
        <end position="161"/>
    </location>
</feature>
<reference evidence="7" key="2">
    <citation type="submission" date="2013-10" db="EMBL/GenBank/DDBJ databases">
        <authorList>
            <person name="Aslett M."/>
        </authorList>
    </citation>
    <scope>NUCLEOTIDE SEQUENCE [LARGE SCALE GENOMIC DNA]</scope>
    <source>
        <strain evidence="7">Houghton</strain>
    </source>
</reference>
<evidence type="ECO:0000256" key="2">
    <source>
        <dbReference type="ARBA" id="ARBA00022840"/>
    </source>
</evidence>
<organism evidence="7 8">
    <name type="scientific">Eimeria necatrix</name>
    <dbReference type="NCBI Taxonomy" id="51315"/>
    <lineage>
        <taxon>Eukaryota</taxon>
        <taxon>Sar</taxon>
        <taxon>Alveolata</taxon>
        <taxon>Apicomplexa</taxon>
        <taxon>Conoidasida</taxon>
        <taxon>Coccidia</taxon>
        <taxon>Eucoccidiorida</taxon>
        <taxon>Eimeriorina</taxon>
        <taxon>Eimeriidae</taxon>
        <taxon>Eimeria</taxon>
    </lineage>
</organism>
<keyword evidence="7" id="KW-0418">Kinase</keyword>
<dbReference type="OrthoDB" id="346916at2759"/>
<dbReference type="InterPro" id="IPR011009">
    <property type="entry name" value="Kinase-like_dom_sf"/>
</dbReference>
<dbReference type="InterPro" id="IPR017441">
    <property type="entry name" value="Protein_kinase_ATP_BS"/>
</dbReference>
<feature type="binding site" evidence="3">
    <location>
        <position position="287"/>
    </location>
    <ligand>
        <name>ATP</name>
        <dbReference type="ChEBI" id="CHEBI:30616"/>
    </ligand>
</feature>
<evidence type="ECO:0000256" key="3">
    <source>
        <dbReference type="PROSITE-ProRule" id="PRU10141"/>
    </source>
</evidence>
<dbReference type="InterPro" id="IPR000719">
    <property type="entry name" value="Prot_kinase_dom"/>
</dbReference>
<name>U6N1I9_9EIME</name>
<proteinExistence type="predicted"/>
<sequence length="667" mass="73329">MNVCFARTVVLAATVAGVTVECHRAPSSSENPLNGYTSQVLGHAYEGLSFAQQKGNDTPLLHHSRRSRHNDWKNRPYSLQEQAGNYNSPLHGLANIEENSYDINDYELWRSTRTPDMKLGERANASFALLSASPPGSRKKGGSRSNSRKSGESGKGTSSPISIFKAIGRPFASLGAAALRATGEIRKLLFRPKMSCKLELKDNLIGGHGSPIVAKAISRLPLPKTDRRLLAVEEGLNAHFPRDQDITFDCVGYNQSIVLRRGALLGAGNFGYVFSLTSRHGAQYAGKIYAIQQSEKHTMDIAKDQLKILNYLPPNMDAATALHTLHLSLPLCVISKRNAPAVLDFPNKKQILNAIVLYPRLRMDLVYLSASLFNNRPADREVLMILTQQVVTAVNDLHSLQLVHFDIKPQNFLLTENGSVMAADLDGAKRVGSPVMPVLYTIAFAAPELAEIIANINEEAPAEYTMDSWPLGMTIYSLWCLNLPLSKEFRSLPPSDRLMSLYKSPQDALLFDQECTDKMPPMVLDLITKFMKINPKERLTPAQAVASHPVMQQKSEGEALKPLINSRFPAKASAPSTVSTDTGGPSLTSSYVFVTPKMVEAGQSFEQQDPNTAKTENTGFGLVGSYLRNLRPLNDEKYFAASAHSTDALWGERREVPEVHSSETNPV</sequence>
<dbReference type="PROSITE" id="PS00107">
    <property type="entry name" value="PROTEIN_KINASE_ATP"/>
    <property type="match status" value="1"/>
</dbReference>
<feature type="signal peptide" evidence="5">
    <location>
        <begin position="1"/>
        <end position="20"/>
    </location>
</feature>
<accession>U6N1I9</accession>
<keyword evidence="2 3" id="KW-0067">ATP-binding</keyword>
<feature type="domain" description="Protein kinase" evidence="6">
    <location>
        <begin position="259"/>
        <end position="551"/>
    </location>
</feature>
<dbReference type="PROSITE" id="PS00108">
    <property type="entry name" value="PROTEIN_KINASE_ST"/>
    <property type="match status" value="1"/>
</dbReference>
<dbReference type="EMBL" id="HG725573">
    <property type="protein sequence ID" value="CDJ68609.1"/>
    <property type="molecule type" value="Genomic_DNA"/>
</dbReference>
<dbReference type="Gene3D" id="1.10.510.10">
    <property type="entry name" value="Transferase(Phosphotransferase) domain 1"/>
    <property type="match status" value="1"/>
</dbReference>
<dbReference type="PANTHER" id="PTHR24347">
    <property type="entry name" value="SERINE/THREONINE-PROTEIN KINASE"/>
    <property type="match status" value="1"/>
</dbReference>
<reference evidence="7" key="1">
    <citation type="submission" date="2013-10" db="EMBL/GenBank/DDBJ databases">
        <title>Genomic analysis of the causative agents of coccidiosis in chickens.</title>
        <authorList>
            <person name="Reid A.J."/>
            <person name="Blake D."/>
            <person name="Billington K."/>
            <person name="Browne H."/>
            <person name="Dunn M."/>
            <person name="Hung S."/>
            <person name="Kawahara F."/>
            <person name="Miranda-Saavedra D."/>
            <person name="Mourier T."/>
            <person name="Nagra H."/>
            <person name="Otto T.D."/>
            <person name="Rawlings N."/>
            <person name="Sanchez A."/>
            <person name="Sanders M."/>
            <person name="Subramaniam C."/>
            <person name="Tay Y."/>
            <person name="Dear P."/>
            <person name="Doerig C."/>
            <person name="Gruber A."/>
            <person name="Parkinson J."/>
            <person name="Shirley M."/>
            <person name="Wan K.L."/>
            <person name="Berriman M."/>
            <person name="Tomley F."/>
            <person name="Pain A."/>
        </authorList>
    </citation>
    <scope>NUCLEOTIDE SEQUENCE [LARGE SCALE GENOMIC DNA]</scope>
    <source>
        <strain evidence="7">Houghton</strain>
    </source>
</reference>
<dbReference type="GO" id="GO:0004672">
    <property type="term" value="F:protein kinase activity"/>
    <property type="evidence" value="ECO:0007669"/>
    <property type="project" value="InterPro"/>
</dbReference>
<dbReference type="RefSeq" id="XP_013437076.1">
    <property type="nucleotide sequence ID" value="XM_013581622.1"/>
</dbReference>
<dbReference type="SMART" id="SM00220">
    <property type="entry name" value="S_TKc"/>
    <property type="match status" value="1"/>
</dbReference>
<evidence type="ECO:0000313" key="7">
    <source>
        <dbReference type="EMBL" id="CDJ68609.1"/>
    </source>
</evidence>
<dbReference type="SUPFAM" id="SSF56112">
    <property type="entry name" value="Protein kinase-like (PK-like)"/>
    <property type="match status" value="1"/>
</dbReference>
<dbReference type="Gene3D" id="3.30.200.20">
    <property type="entry name" value="Phosphorylase Kinase, domain 1"/>
    <property type="match status" value="1"/>
</dbReference>
<dbReference type="PROSITE" id="PS50011">
    <property type="entry name" value="PROTEIN_KINASE_DOM"/>
    <property type="match status" value="1"/>
</dbReference>
<keyword evidence="8" id="KW-1185">Reference proteome</keyword>
<dbReference type="VEuPathDB" id="ToxoDB:ENH_00056490"/>
<evidence type="ECO:0000259" key="6">
    <source>
        <dbReference type="PROSITE" id="PS50011"/>
    </source>
</evidence>
<dbReference type="Pfam" id="PF00069">
    <property type="entry name" value="Pkinase"/>
    <property type="match status" value="1"/>
</dbReference>
<dbReference type="GO" id="GO:0005524">
    <property type="term" value="F:ATP binding"/>
    <property type="evidence" value="ECO:0007669"/>
    <property type="project" value="UniProtKB-UniRule"/>
</dbReference>
<dbReference type="GeneID" id="25475792"/>
<evidence type="ECO:0000256" key="4">
    <source>
        <dbReference type="SAM" id="MobiDB-lite"/>
    </source>
</evidence>
<dbReference type="InterPro" id="IPR008271">
    <property type="entry name" value="Ser/Thr_kinase_AS"/>
</dbReference>
<dbReference type="Proteomes" id="UP000030754">
    <property type="component" value="Unassembled WGS sequence"/>
</dbReference>
<evidence type="ECO:0000256" key="1">
    <source>
        <dbReference type="ARBA" id="ARBA00022741"/>
    </source>
</evidence>
<keyword evidence="5" id="KW-0732">Signal</keyword>
<protein>
    <submittedName>
        <fullName evidence="7">Rhoptry kinase family protein ROP17, putative</fullName>
    </submittedName>
</protein>
<evidence type="ECO:0000256" key="5">
    <source>
        <dbReference type="SAM" id="SignalP"/>
    </source>
</evidence>